<sequence>MDPAVLRKSLAELERRRQNPDENQKGFTLIELLVVIIIIGILAAIAIPVFLNQRTSAWKASVASDLKNAALVVETYGTAHNGSYKDFAGTTTPWSVTVTGTTTSVAIAAGSSGAGVTASAGNTIVVLIPTNAGTSFKITGSNTNIAAGAGAGSATQVYDSAAGGLGTWTP</sequence>
<feature type="transmembrane region" description="Helical" evidence="1">
    <location>
        <begin position="29"/>
        <end position="51"/>
    </location>
</feature>
<dbReference type="PANTHER" id="PTHR30093">
    <property type="entry name" value="GENERAL SECRETION PATHWAY PROTEIN G"/>
    <property type="match status" value="1"/>
</dbReference>
<gene>
    <name evidence="2" type="ORF">E3O44_08095</name>
</gene>
<comment type="caution">
    <text evidence="2">The sequence shown here is derived from an EMBL/GenBank/DDBJ whole genome shotgun (WGS) entry which is preliminary data.</text>
</comment>
<keyword evidence="1" id="KW-1133">Transmembrane helix</keyword>
<dbReference type="NCBIfam" id="TIGR02532">
    <property type="entry name" value="IV_pilin_GFxxxE"/>
    <property type="match status" value="1"/>
</dbReference>
<protein>
    <submittedName>
        <fullName evidence="2">Prepilin-type N-terminal cleavage/methylation domain-containing protein</fullName>
    </submittedName>
</protein>
<reference evidence="2 3" key="1">
    <citation type="submission" date="2019-03" db="EMBL/GenBank/DDBJ databases">
        <title>Genomics of glacier-inhabiting Cryobacterium strains.</title>
        <authorList>
            <person name="Liu Q."/>
            <person name="Xin Y.-H."/>
        </authorList>
    </citation>
    <scope>NUCLEOTIDE SEQUENCE [LARGE SCALE GENOMIC DNA]</scope>
    <source>
        <strain evidence="2 3">MDB2-B</strain>
    </source>
</reference>
<dbReference type="Gene3D" id="3.30.700.10">
    <property type="entry name" value="Glycoprotein, Type 4 Pilin"/>
    <property type="match status" value="1"/>
</dbReference>
<dbReference type="SUPFAM" id="SSF54523">
    <property type="entry name" value="Pili subunits"/>
    <property type="match status" value="1"/>
</dbReference>
<proteinExistence type="predicted"/>
<accession>A0ABY2IBX9</accession>
<dbReference type="Pfam" id="PF07963">
    <property type="entry name" value="N_methyl"/>
    <property type="match status" value="1"/>
</dbReference>
<dbReference type="Proteomes" id="UP000297608">
    <property type="component" value="Unassembled WGS sequence"/>
</dbReference>
<organism evidence="2 3">
    <name type="scientific">Cryobacterium algoricola</name>
    <dbReference type="NCBI Taxonomy" id="1259183"/>
    <lineage>
        <taxon>Bacteria</taxon>
        <taxon>Bacillati</taxon>
        <taxon>Actinomycetota</taxon>
        <taxon>Actinomycetes</taxon>
        <taxon>Micrococcales</taxon>
        <taxon>Microbacteriaceae</taxon>
        <taxon>Cryobacterium</taxon>
    </lineage>
</organism>
<name>A0ABY2IBX9_9MICO</name>
<dbReference type="InterPro" id="IPR012902">
    <property type="entry name" value="N_methyl_site"/>
</dbReference>
<dbReference type="EMBL" id="SOFG01000011">
    <property type="protein sequence ID" value="TFB87099.1"/>
    <property type="molecule type" value="Genomic_DNA"/>
</dbReference>
<keyword evidence="1" id="KW-0472">Membrane</keyword>
<dbReference type="InterPro" id="IPR045584">
    <property type="entry name" value="Pilin-like"/>
</dbReference>
<keyword evidence="3" id="KW-1185">Reference proteome</keyword>
<dbReference type="PROSITE" id="PS00409">
    <property type="entry name" value="PROKAR_NTER_METHYL"/>
    <property type="match status" value="1"/>
</dbReference>
<keyword evidence="1" id="KW-0812">Transmembrane</keyword>
<evidence type="ECO:0000313" key="2">
    <source>
        <dbReference type="EMBL" id="TFB87099.1"/>
    </source>
</evidence>
<evidence type="ECO:0000313" key="3">
    <source>
        <dbReference type="Proteomes" id="UP000297608"/>
    </source>
</evidence>
<evidence type="ECO:0000256" key="1">
    <source>
        <dbReference type="SAM" id="Phobius"/>
    </source>
</evidence>